<evidence type="ECO:0000313" key="7">
    <source>
        <dbReference type="EMBL" id="SVA22190.1"/>
    </source>
</evidence>
<protein>
    <recommendedName>
        <fullName evidence="2">imidazole glycerol-phosphate synthase</fullName>
        <ecNumber evidence="2">4.3.2.10</ecNumber>
    </recommendedName>
</protein>
<keyword evidence="3" id="KW-0028">Amino-acid biosynthesis</keyword>
<dbReference type="GO" id="GO:0016829">
    <property type="term" value="F:lyase activity"/>
    <property type="evidence" value="ECO:0007669"/>
    <property type="project" value="UniProtKB-KW"/>
</dbReference>
<comment type="pathway">
    <text evidence="1">Amino-acid biosynthesis; L-histidine biosynthesis; L-histidine from 5-phospho-alpha-D-ribose 1-diphosphate: step 5/9.</text>
</comment>
<reference evidence="7" key="1">
    <citation type="submission" date="2018-05" db="EMBL/GenBank/DDBJ databases">
        <authorList>
            <person name="Lanie J.A."/>
            <person name="Ng W.-L."/>
            <person name="Kazmierczak K.M."/>
            <person name="Andrzejewski T.M."/>
            <person name="Davidsen T.M."/>
            <person name="Wayne K.J."/>
            <person name="Tettelin H."/>
            <person name="Glass J.I."/>
            <person name="Rusch D."/>
            <person name="Podicherti R."/>
            <person name="Tsui H.-C.T."/>
            <person name="Winkler M.E."/>
        </authorList>
    </citation>
    <scope>NUCLEOTIDE SEQUENCE</scope>
</reference>
<dbReference type="UniPathway" id="UPA00031">
    <property type="reaction ID" value="UER00010"/>
</dbReference>
<sequence>MRDAGCPVELSLNYQDQGADELVLLDVSATPEGRGHQRETVRRVRKKLSIPLTCGGGVRVADDAGRLLDAGADKVSVNTAAVVNVELIDDLAIRYGSQCTVIAIDAVRHESGGWEVAVKSGRERTGRDVIQWSKEVVERGAGEILLTSWDRDGTRSGYELDLLGAVSQAVTVPVIASGGAANPEHLIDALKAGADAVLAASIFHDGEYTVRSLKAVLRDAGVEVRP</sequence>
<dbReference type="PANTHER" id="PTHR21235:SF2">
    <property type="entry name" value="IMIDAZOLE GLYCEROL PHOSPHATE SYNTHASE HISHF"/>
    <property type="match status" value="1"/>
</dbReference>
<dbReference type="InterPro" id="IPR050064">
    <property type="entry name" value="IGPS_HisA/HisF"/>
</dbReference>
<dbReference type="Pfam" id="PF00977">
    <property type="entry name" value="His_biosynth"/>
    <property type="match status" value="1"/>
</dbReference>
<name>A0A381U1R7_9ZZZZ</name>
<evidence type="ECO:0000256" key="5">
    <source>
        <dbReference type="ARBA" id="ARBA00023239"/>
    </source>
</evidence>
<evidence type="ECO:0000256" key="1">
    <source>
        <dbReference type="ARBA" id="ARBA00005091"/>
    </source>
</evidence>
<evidence type="ECO:0000256" key="3">
    <source>
        <dbReference type="ARBA" id="ARBA00022605"/>
    </source>
</evidence>
<evidence type="ECO:0000256" key="2">
    <source>
        <dbReference type="ARBA" id="ARBA00012809"/>
    </source>
</evidence>
<keyword evidence="4" id="KW-0368">Histidine biosynthesis</keyword>
<proteinExistence type="predicted"/>
<dbReference type="GO" id="GO:0000107">
    <property type="term" value="F:imidazoleglycerol-phosphate synthase activity"/>
    <property type="evidence" value="ECO:0007669"/>
    <property type="project" value="InterPro"/>
</dbReference>
<dbReference type="Gene3D" id="3.20.20.70">
    <property type="entry name" value="Aldolase class I"/>
    <property type="match status" value="1"/>
</dbReference>
<dbReference type="InterPro" id="IPR013785">
    <property type="entry name" value="Aldolase_TIM"/>
</dbReference>
<dbReference type="SUPFAM" id="SSF51366">
    <property type="entry name" value="Ribulose-phoshate binding barrel"/>
    <property type="match status" value="1"/>
</dbReference>
<accession>A0A381U1R7</accession>
<keyword evidence="5" id="KW-0456">Lyase</keyword>
<dbReference type="PANTHER" id="PTHR21235">
    <property type="entry name" value="IMIDAZOLE GLYCEROL PHOSPHATE SYNTHASE SUBUNIT HISF/H IGP SYNTHASE SUBUNIT HISF/H"/>
    <property type="match status" value="1"/>
</dbReference>
<dbReference type="EMBL" id="UINC01005576">
    <property type="protein sequence ID" value="SVA22190.1"/>
    <property type="molecule type" value="Genomic_DNA"/>
</dbReference>
<comment type="catalytic activity">
    <reaction evidence="6">
        <text>5-[(5-phospho-1-deoxy-D-ribulos-1-ylimino)methylamino]-1-(5-phospho-beta-D-ribosyl)imidazole-4-carboxamide + L-glutamine = D-erythro-1-(imidazol-4-yl)glycerol 3-phosphate + 5-amino-1-(5-phospho-beta-D-ribosyl)imidazole-4-carboxamide + L-glutamate + H(+)</text>
        <dbReference type="Rhea" id="RHEA:24793"/>
        <dbReference type="ChEBI" id="CHEBI:15378"/>
        <dbReference type="ChEBI" id="CHEBI:29985"/>
        <dbReference type="ChEBI" id="CHEBI:58278"/>
        <dbReference type="ChEBI" id="CHEBI:58359"/>
        <dbReference type="ChEBI" id="CHEBI:58475"/>
        <dbReference type="ChEBI" id="CHEBI:58525"/>
        <dbReference type="EC" id="4.3.2.10"/>
    </reaction>
</comment>
<organism evidence="7">
    <name type="scientific">marine metagenome</name>
    <dbReference type="NCBI Taxonomy" id="408172"/>
    <lineage>
        <taxon>unclassified sequences</taxon>
        <taxon>metagenomes</taxon>
        <taxon>ecological metagenomes</taxon>
    </lineage>
</organism>
<dbReference type="InterPro" id="IPR004651">
    <property type="entry name" value="HisF"/>
</dbReference>
<evidence type="ECO:0000256" key="4">
    <source>
        <dbReference type="ARBA" id="ARBA00023102"/>
    </source>
</evidence>
<gene>
    <name evidence="7" type="ORF">METZ01_LOCUS75044</name>
</gene>
<dbReference type="GO" id="GO:0000105">
    <property type="term" value="P:L-histidine biosynthetic process"/>
    <property type="evidence" value="ECO:0007669"/>
    <property type="project" value="UniProtKB-UniPathway"/>
</dbReference>
<dbReference type="EC" id="4.3.2.10" evidence="2"/>
<evidence type="ECO:0000256" key="6">
    <source>
        <dbReference type="ARBA" id="ARBA00047838"/>
    </source>
</evidence>
<dbReference type="CDD" id="cd04731">
    <property type="entry name" value="HisF"/>
    <property type="match status" value="1"/>
</dbReference>
<dbReference type="InterPro" id="IPR011060">
    <property type="entry name" value="RibuloseP-bd_barrel"/>
</dbReference>
<dbReference type="AlphaFoldDB" id="A0A381U1R7"/>
<dbReference type="InterPro" id="IPR006062">
    <property type="entry name" value="His_biosynth"/>
</dbReference>